<comment type="caution">
    <text evidence="2">The sequence shown here is derived from an EMBL/GenBank/DDBJ whole genome shotgun (WGS) entry which is preliminary data.</text>
</comment>
<dbReference type="SUPFAM" id="SSF51206">
    <property type="entry name" value="cAMP-binding domain-like"/>
    <property type="match status" value="1"/>
</dbReference>
<name>A0AAE3QPZ9_9BACT</name>
<feature type="domain" description="Cyclic nucleotide-binding" evidence="1">
    <location>
        <begin position="37"/>
        <end position="119"/>
    </location>
</feature>
<dbReference type="Proteomes" id="UP001241110">
    <property type="component" value="Unassembled WGS sequence"/>
</dbReference>
<evidence type="ECO:0000313" key="2">
    <source>
        <dbReference type="EMBL" id="MDJ1483352.1"/>
    </source>
</evidence>
<evidence type="ECO:0000313" key="3">
    <source>
        <dbReference type="Proteomes" id="UP001241110"/>
    </source>
</evidence>
<dbReference type="Gene3D" id="2.60.120.10">
    <property type="entry name" value="Jelly Rolls"/>
    <property type="match status" value="1"/>
</dbReference>
<proteinExistence type="predicted"/>
<dbReference type="Pfam" id="PF00027">
    <property type="entry name" value="cNMP_binding"/>
    <property type="match status" value="1"/>
</dbReference>
<sequence>MDDLYEQLKTELVRHESLTEEEWEFIKAKFSYKAIVKSDFLLKQGQMCHSLSFVCTGLLRTYSLNEGGSEVTTHFGYNDSFVVSFPSFRNQHPSFENIRALTDSQLLVIEYKDVQDLFKHLPKWESIYRKVIEEAYACMEERNYILQMLPAGKRYELLIQNAHPVILQKAQLGYIASYLGITQETLSRIRKRLTQITF</sequence>
<dbReference type="InterPro" id="IPR018490">
    <property type="entry name" value="cNMP-bd_dom_sf"/>
</dbReference>
<gene>
    <name evidence="2" type="ORF">QNI16_22830</name>
</gene>
<dbReference type="InterPro" id="IPR000595">
    <property type="entry name" value="cNMP-bd_dom"/>
</dbReference>
<organism evidence="2 3">
    <name type="scientific">Xanthocytophaga flava</name>
    <dbReference type="NCBI Taxonomy" id="3048013"/>
    <lineage>
        <taxon>Bacteria</taxon>
        <taxon>Pseudomonadati</taxon>
        <taxon>Bacteroidota</taxon>
        <taxon>Cytophagia</taxon>
        <taxon>Cytophagales</taxon>
        <taxon>Rhodocytophagaceae</taxon>
        <taxon>Xanthocytophaga</taxon>
    </lineage>
</organism>
<dbReference type="AlphaFoldDB" id="A0AAE3QPZ9"/>
<evidence type="ECO:0000259" key="1">
    <source>
        <dbReference type="Pfam" id="PF00027"/>
    </source>
</evidence>
<protein>
    <submittedName>
        <fullName evidence="2">Crp/Fnr family transcriptional regulator</fullName>
    </submittedName>
</protein>
<dbReference type="EMBL" id="JASJOS010000010">
    <property type="protein sequence ID" value="MDJ1483352.1"/>
    <property type="molecule type" value="Genomic_DNA"/>
</dbReference>
<reference evidence="2" key="1">
    <citation type="submission" date="2023-05" db="EMBL/GenBank/DDBJ databases">
        <authorList>
            <person name="Zhang X."/>
        </authorList>
    </citation>
    <scope>NUCLEOTIDE SEQUENCE</scope>
    <source>
        <strain evidence="2">YF14B1</strain>
    </source>
</reference>
<dbReference type="CDD" id="cd00038">
    <property type="entry name" value="CAP_ED"/>
    <property type="match status" value="1"/>
</dbReference>
<dbReference type="InterPro" id="IPR014710">
    <property type="entry name" value="RmlC-like_jellyroll"/>
</dbReference>
<accession>A0AAE3QPZ9</accession>
<dbReference type="RefSeq" id="WP_313983096.1">
    <property type="nucleotide sequence ID" value="NZ_JASJOS010000010.1"/>
</dbReference>